<reference evidence="1 2" key="1">
    <citation type="submission" date="2018-02" db="EMBL/GenBank/DDBJ databases">
        <title>Corynebacterium alimpuense sp. nov., a marine obligate actinomycete isolated from sediments of Valparaiso bay, Chile.</title>
        <authorList>
            <person name="Claverias F."/>
            <person name="Gonzales-Siles L."/>
            <person name="Salva-Serra F."/>
            <person name="Inganaes E."/>
            <person name="Molin K."/>
            <person name="Cumsille A."/>
            <person name="Undabarrena A."/>
            <person name="Couve E."/>
            <person name="Moore E.R.B."/>
            <person name="Gomila M."/>
            <person name="Camara B."/>
        </authorList>
    </citation>
    <scope>NUCLEOTIDE SEQUENCE [LARGE SCALE GENOMIC DNA]</scope>
    <source>
        <strain evidence="1 2">CCUG 69366</strain>
    </source>
</reference>
<sequence length="194" mass="20119">MEDTPVKSLKATARRGGIISAAALCTLALASCSAGQVTQTSSQVAPVNGASADSADGNVAVRDVIVRVYESGEAALKFTAINQDVSMDSIVLESIEVNGTPVSLDPAPSPLERNCVLVGASTEELDSFPQAEDSGCIEYVETSLDNDDFAIGGNLPVVFTFNSGTLELDAAVGASQLPSGSYERMPDSEHDHDH</sequence>
<dbReference type="OrthoDB" id="4420872at2"/>
<dbReference type="AlphaFoldDB" id="A0A3M8KBV8"/>
<name>A0A3M8KBV8_9CORY</name>
<dbReference type="RefSeq" id="WP_123046913.1">
    <property type="nucleotide sequence ID" value="NZ_PTJO01000001.1"/>
</dbReference>
<proteinExistence type="predicted"/>
<protein>
    <recommendedName>
        <fullName evidence="3">Lipoprotein LpqE</fullName>
    </recommendedName>
</protein>
<gene>
    <name evidence="1" type="ORF">C5L39_00380</name>
</gene>
<dbReference type="PROSITE" id="PS51257">
    <property type="entry name" value="PROKAR_LIPOPROTEIN"/>
    <property type="match status" value="1"/>
</dbReference>
<comment type="caution">
    <text evidence="1">The sequence shown here is derived from an EMBL/GenBank/DDBJ whole genome shotgun (WGS) entry which is preliminary data.</text>
</comment>
<organism evidence="1 2">
    <name type="scientific">Corynebacterium alimapuense</name>
    <dbReference type="NCBI Taxonomy" id="1576874"/>
    <lineage>
        <taxon>Bacteria</taxon>
        <taxon>Bacillati</taxon>
        <taxon>Actinomycetota</taxon>
        <taxon>Actinomycetes</taxon>
        <taxon>Mycobacteriales</taxon>
        <taxon>Corynebacteriaceae</taxon>
        <taxon>Corynebacterium</taxon>
    </lineage>
</organism>
<evidence type="ECO:0000313" key="1">
    <source>
        <dbReference type="EMBL" id="RNE49868.1"/>
    </source>
</evidence>
<accession>A0A3M8KBV8</accession>
<dbReference type="Proteomes" id="UP000266975">
    <property type="component" value="Unassembled WGS sequence"/>
</dbReference>
<evidence type="ECO:0000313" key="2">
    <source>
        <dbReference type="Proteomes" id="UP000266975"/>
    </source>
</evidence>
<dbReference type="EMBL" id="PTJO01000001">
    <property type="protein sequence ID" value="RNE49868.1"/>
    <property type="molecule type" value="Genomic_DNA"/>
</dbReference>
<keyword evidence="2" id="KW-1185">Reference proteome</keyword>
<evidence type="ECO:0008006" key="3">
    <source>
        <dbReference type="Google" id="ProtNLM"/>
    </source>
</evidence>